<sequence length="175" mass="18612">MILPGRSLITPRKIISGAISPPLQSQPCGVDLTLRRVLTWTAAGAVDFDNRLRRTAPTEAVFTSTSPKHPAAQADQTGVHLASGSYLVEFNETVAVPLDAMGQIFVRRSLFRSGALLSGGVVDSGYSGAIGALLQVLNPFGLRLHDNAKLAQLVLHQMSEPVEGYNGVYQGSKAM</sequence>
<evidence type="ECO:0000313" key="3">
    <source>
        <dbReference type="EMBL" id="KAF4314088.1"/>
    </source>
</evidence>
<dbReference type="PANTHER" id="PTHR42680:SF3">
    <property type="entry name" value="DCTP DEAMINASE"/>
    <property type="match status" value="1"/>
</dbReference>
<proteinExistence type="predicted"/>
<dbReference type="AlphaFoldDB" id="A0A8H4JAN1"/>
<dbReference type="GO" id="GO:0006229">
    <property type="term" value="P:dUTP biosynthetic process"/>
    <property type="evidence" value="ECO:0007669"/>
    <property type="project" value="InterPro"/>
</dbReference>
<keyword evidence="4" id="KW-1185">Reference proteome</keyword>
<protein>
    <submittedName>
        <fullName evidence="3">Dutp diphosphatase protein</fullName>
    </submittedName>
</protein>
<accession>A0A8H4JAN1</accession>
<evidence type="ECO:0000256" key="2">
    <source>
        <dbReference type="ARBA" id="ARBA00023080"/>
    </source>
</evidence>
<comment type="caution">
    <text evidence="3">The sequence shown here is derived from an EMBL/GenBank/DDBJ whole genome shotgun (WGS) entry which is preliminary data.</text>
</comment>
<evidence type="ECO:0000256" key="1">
    <source>
        <dbReference type="ARBA" id="ARBA00022801"/>
    </source>
</evidence>
<dbReference type="InterPro" id="IPR033704">
    <property type="entry name" value="dUTPase_trimeric"/>
</dbReference>
<dbReference type="PANTHER" id="PTHR42680">
    <property type="entry name" value="DCTP DEAMINASE"/>
    <property type="match status" value="1"/>
</dbReference>
<organism evidence="3 4">
    <name type="scientific">Botryosphaeria dothidea</name>
    <dbReference type="NCBI Taxonomy" id="55169"/>
    <lineage>
        <taxon>Eukaryota</taxon>
        <taxon>Fungi</taxon>
        <taxon>Dikarya</taxon>
        <taxon>Ascomycota</taxon>
        <taxon>Pezizomycotina</taxon>
        <taxon>Dothideomycetes</taxon>
        <taxon>Dothideomycetes incertae sedis</taxon>
        <taxon>Botryosphaeriales</taxon>
        <taxon>Botryosphaeriaceae</taxon>
        <taxon>Botryosphaeria</taxon>
    </lineage>
</organism>
<dbReference type="Pfam" id="PF22769">
    <property type="entry name" value="DCD"/>
    <property type="match status" value="1"/>
</dbReference>
<dbReference type="GO" id="GO:0008829">
    <property type="term" value="F:dCTP deaminase activity"/>
    <property type="evidence" value="ECO:0007669"/>
    <property type="project" value="InterPro"/>
</dbReference>
<dbReference type="InterPro" id="IPR036157">
    <property type="entry name" value="dUTPase-like_sf"/>
</dbReference>
<name>A0A8H4JAN1_9PEZI</name>
<dbReference type="CDD" id="cd07557">
    <property type="entry name" value="trimeric_dUTPase"/>
    <property type="match status" value="1"/>
</dbReference>
<keyword evidence="2" id="KW-0546">Nucleotide metabolism</keyword>
<reference evidence="3" key="1">
    <citation type="submission" date="2020-04" db="EMBL/GenBank/DDBJ databases">
        <title>Genome Assembly and Annotation of Botryosphaeria dothidea sdau 11-99, a Latent Pathogen of Apple Fruit Ring Rot in China.</title>
        <authorList>
            <person name="Yu C."/>
            <person name="Diao Y."/>
            <person name="Lu Q."/>
            <person name="Zhao J."/>
            <person name="Cui S."/>
            <person name="Peng C."/>
            <person name="He B."/>
            <person name="Liu H."/>
        </authorList>
    </citation>
    <scope>NUCLEOTIDE SEQUENCE [LARGE SCALE GENOMIC DNA]</scope>
    <source>
        <strain evidence="3">Sdau11-99</strain>
    </source>
</reference>
<dbReference type="Proteomes" id="UP000572817">
    <property type="component" value="Unassembled WGS sequence"/>
</dbReference>
<dbReference type="SUPFAM" id="SSF51283">
    <property type="entry name" value="dUTPase-like"/>
    <property type="match status" value="1"/>
</dbReference>
<evidence type="ECO:0000313" key="4">
    <source>
        <dbReference type="Proteomes" id="UP000572817"/>
    </source>
</evidence>
<dbReference type="EMBL" id="WWBZ02000001">
    <property type="protein sequence ID" value="KAF4314088.1"/>
    <property type="molecule type" value="Genomic_DNA"/>
</dbReference>
<dbReference type="Gene3D" id="2.70.40.10">
    <property type="match status" value="1"/>
</dbReference>
<dbReference type="InterPro" id="IPR011962">
    <property type="entry name" value="dCTP_deaminase"/>
</dbReference>
<dbReference type="OrthoDB" id="2874071at2759"/>
<gene>
    <name evidence="3" type="ORF">GTA08_BOTSDO00531</name>
</gene>
<keyword evidence="1" id="KW-0378">Hydrolase</keyword>